<protein>
    <submittedName>
        <fullName evidence="2">Uncharacterized protein</fullName>
    </submittedName>
</protein>
<dbReference type="AlphaFoldDB" id="A0A1X6PDM4"/>
<reference evidence="2 3" key="1">
    <citation type="submission" date="2017-03" db="EMBL/GenBank/DDBJ databases">
        <title>WGS assembly of Porphyra umbilicalis.</title>
        <authorList>
            <person name="Brawley S.H."/>
            <person name="Blouin N.A."/>
            <person name="Ficko-Blean E."/>
            <person name="Wheeler G.L."/>
            <person name="Lohr M."/>
            <person name="Goodson H.V."/>
            <person name="Jenkins J.W."/>
            <person name="Blaby-Haas C.E."/>
            <person name="Helliwell K.E."/>
            <person name="Chan C."/>
            <person name="Marriage T."/>
            <person name="Bhattacharya D."/>
            <person name="Klein A.S."/>
            <person name="Badis Y."/>
            <person name="Brodie J."/>
            <person name="Cao Y."/>
            <person name="Collen J."/>
            <person name="Dittami S.M."/>
            <person name="Gachon C.M."/>
            <person name="Green B.R."/>
            <person name="Karpowicz S."/>
            <person name="Kim J.W."/>
            <person name="Kudahl U."/>
            <person name="Lin S."/>
            <person name="Michel G."/>
            <person name="Mittag M."/>
            <person name="Olson B.J."/>
            <person name="Pangilinan J."/>
            <person name="Peng Y."/>
            <person name="Qiu H."/>
            <person name="Shu S."/>
            <person name="Singer J.T."/>
            <person name="Smith A.G."/>
            <person name="Sprecher B.N."/>
            <person name="Wagner V."/>
            <person name="Wang W."/>
            <person name="Wang Z.-Y."/>
            <person name="Yan J."/>
            <person name="Yarish C."/>
            <person name="Zoeuner-Riek S."/>
            <person name="Zhuang Y."/>
            <person name="Zou Y."/>
            <person name="Lindquist E.A."/>
            <person name="Grimwood J."/>
            <person name="Barry K."/>
            <person name="Rokhsar D.S."/>
            <person name="Schmutz J."/>
            <person name="Stiller J.W."/>
            <person name="Grossman A.R."/>
            <person name="Prochnik S.E."/>
        </authorList>
    </citation>
    <scope>NUCLEOTIDE SEQUENCE [LARGE SCALE GENOMIC DNA]</scope>
    <source>
        <strain evidence="2">4086291</strain>
    </source>
</reference>
<organism evidence="2 3">
    <name type="scientific">Porphyra umbilicalis</name>
    <name type="common">Purple laver</name>
    <name type="synonym">Red alga</name>
    <dbReference type="NCBI Taxonomy" id="2786"/>
    <lineage>
        <taxon>Eukaryota</taxon>
        <taxon>Rhodophyta</taxon>
        <taxon>Bangiophyceae</taxon>
        <taxon>Bangiales</taxon>
        <taxon>Bangiaceae</taxon>
        <taxon>Porphyra</taxon>
    </lineage>
</organism>
<feature type="region of interest" description="Disordered" evidence="1">
    <location>
        <begin position="1"/>
        <end position="67"/>
    </location>
</feature>
<sequence>MAGRASGGTGVERGHQCGTLRAGHPARCSVAVDAAAERRRRPTRQQTHSAFQGDAARHGTAAPPPRQ</sequence>
<evidence type="ECO:0000256" key="1">
    <source>
        <dbReference type="SAM" id="MobiDB-lite"/>
    </source>
</evidence>
<accession>A0A1X6PDM4</accession>
<keyword evidence="3" id="KW-1185">Reference proteome</keyword>
<proteinExistence type="predicted"/>
<dbReference type="Proteomes" id="UP000218209">
    <property type="component" value="Unassembled WGS sequence"/>
</dbReference>
<name>A0A1X6PDM4_PORUM</name>
<evidence type="ECO:0000313" key="3">
    <source>
        <dbReference type="Proteomes" id="UP000218209"/>
    </source>
</evidence>
<dbReference type="EMBL" id="KV918800">
    <property type="protein sequence ID" value="OSX78989.1"/>
    <property type="molecule type" value="Genomic_DNA"/>
</dbReference>
<evidence type="ECO:0000313" key="2">
    <source>
        <dbReference type="EMBL" id="OSX78989.1"/>
    </source>
</evidence>
<feature type="compositionally biased region" description="Gly residues" evidence="1">
    <location>
        <begin position="1"/>
        <end position="11"/>
    </location>
</feature>
<gene>
    <name evidence="2" type="ORF">BU14_0093s0032</name>
</gene>